<dbReference type="CDD" id="cd00207">
    <property type="entry name" value="fer2"/>
    <property type="match status" value="1"/>
</dbReference>
<evidence type="ECO:0000256" key="5">
    <source>
        <dbReference type="ARBA" id="ARBA00022723"/>
    </source>
</evidence>
<dbReference type="Pfam" id="PF00111">
    <property type="entry name" value="Fer2"/>
    <property type="match status" value="1"/>
</dbReference>
<comment type="caution">
    <text evidence="11">The sequence shown here is derived from an EMBL/GenBank/DDBJ whole genome shotgun (WGS) entry which is preliminary data.</text>
</comment>
<dbReference type="PROSITE" id="PS51384">
    <property type="entry name" value="FAD_FR"/>
    <property type="match status" value="1"/>
</dbReference>
<dbReference type="InterPro" id="IPR006058">
    <property type="entry name" value="2Fe2S_fd_BS"/>
</dbReference>
<keyword evidence="7" id="KW-0408">Iron</keyword>
<evidence type="ECO:0000256" key="7">
    <source>
        <dbReference type="ARBA" id="ARBA00023004"/>
    </source>
</evidence>
<keyword evidence="4" id="KW-0001">2Fe-2S</keyword>
<sequence length="320" mass="34378">MTISIENTLINARVQRRDDHTDDIAVFELAAADGSSLPAFEAGAHIDVVLGPDLIRQYSLSNAPGATTYRLGILNDPNSRGGSRSIHADLKAGAEVQISAPRNHFPLAMEAEHSVLIGGGIGITPMIAMAYALQAANNSFELHYCCRSESRAAFLDELRQAFGDRLVLHFDDVEAGGRIDPKSLAAARPGTHLYVCGPGGFMDWVIEQGKAAGLPDQQVHFEYFNADVDISGEAFEVYAEASDVTVQVGPEESIASALKAAGVRVQMSCEEGVCGTCICDVSEGTPDHRDHFLTEEEKEDNDQIALCCSRAKSSRLVLDI</sequence>
<dbReference type="InterPro" id="IPR054582">
    <property type="entry name" value="DmmA-like_N"/>
</dbReference>
<keyword evidence="5" id="KW-0479">Metal-binding</keyword>
<dbReference type="InterPro" id="IPR012675">
    <property type="entry name" value="Beta-grasp_dom_sf"/>
</dbReference>
<dbReference type="SUPFAM" id="SSF54292">
    <property type="entry name" value="2Fe-2S ferredoxin-like"/>
    <property type="match status" value="1"/>
</dbReference>
<proteinExistence type="predicted"/>
<evidence type="ECO:0000256" key="2">
    <source>
        <dbReference type="ARBA" id="ARBA00022630"/>
    </source>
</evidence>
<dbReference type="InterPro" id="IPR039261">
    <property type="entry name" value="FNR_nucleotide-bd"/>
</dbReference>
<dbReference type="SUPFAM" id="SSF63380">
    <property type="entry name" value="Riboflavin synthase domain-like"/>
    <property type="match status" value="1"/>
</dbReference>
<dbReference type="InterPro" id="IPR050415">
    <property type="entry name" value="MRET"/>
</dbReference>
<evidence type="ECO:0000256" key="8">
    <source>
        <dbReference type="ARBA" id="ARBA00023014"/>
    </source>
</evidence>
<evidence type="ECO:0000313" key="12">
    <source>
        <dbReference type="Proteomes" id="UP000538931"/>
    </source>
</evidence>
<dbReference type="Proteomes" id="UP000538931">
    <property type="component" value="Unassembled WGS sequence"/>
</dbReference>
<name>A0A7W2ABY3_9GAMM</name>
<dbReference type="GO" id="GO:0051537">
    <property type="term" value="F:2 iron, 2 sulfur cluster binding"/>
    <property type="evidence" value="ECO:0007669"/>
    <property type="project" value="UniProtKB-KW"/>
</dbReference>
<dbReference type="Gene3D" id="2.40.30.10">
    <property type="entry name" value="Translation factors"/>
    <property type="match status" value="1"/>
</dbReference>
<protein>
    <submittedName>
        <fullName evidence="11">Oxidoreductase</fullName>
    </submittedName>
</protein>
<dbReference type="AlphaFoldDB" id="A0A7W2ABY3"/>
<evidence type="ECO:0000256" key="1">
    <source>
        <dbReference type="ARBA" id="ARBA00001917"/>
    </source>
</evidence>
<evidence type="ECO:0000256" key="6">
    <source>
        <dbReference type="ARBA" id="ARBA00023002"/>
    </source>
</evidence>
<dbReference type="InterPro" id="IPR036010">
    <property type="entry name" value="2Fe-2S_ferredoxin-like_sf"/>
</dbReference>
<dbReference type="GO" id="GO:0046872">
    <property type="term" value="F:metal ion binding"/>
    <property type="evidence" value="ECO:0007669"/>
    <property type="project" value="UniProtKB-KW"/>
</dbReference>
<feature type="domain" description="2Fe-2S ferredoxin-type" evidence="9">
    <location>
        <begin position="235"/>
        <end position="320"/>
    </location>
</feature>
<dbReference type="GO" id="GO:0016491">
    <property type="term" value="F:oxidoreductase activity"/>
    <property type="evidence" value="ECO:0007669"/>
    <property type="project" value="UniProtKB-KW"/>
</dbReference>
<dbReference type="PROSITE" id="PS51085">
    <property type="entry name" value="2FE2S_FER_2"/>
    <property type="match status" value="1"/>
</dbReference>
<reference evidence="11 12" key="1">
    <citation type="submission" date="2020-07" db="EMBL/GenBank/DDBJ databases">
        <title>Bacterium isolated from marien macroalgae.</title>
        <authorList>
            <person name="Zhu K."/>
            <person name="Lu D."/>
            <person name="Du Z."/>
        </authorList>
    </citation>
    <scope>NUCLEOTIDE SEQUENCE [LARGE SCALE GENOMIC DNA]</scope>
    <source>
        <strain evidence="11 12">3-1745</strain>
    </source>
</reference>
<organism evidence="11 12">
    <name type="scientific">Marinobacterium marinum</name>
    <dbReference type="NCBI Taxonomy" id="2756129"/>
    <lineage>
        <taxon>Bacteria</taxon>
        <taxon>Pseudomonadati</taxon>
        <taxon>Pseudomonadota</taxon>
        <taxon>Gammaproteobacteria</taxon>
        <taxon>Oceanospirillales</taxon>
        <taxon>Oceanospirillaceae</taxon>
        <taxon>Marinobacterium</taxon>
    </lineage>
</organism>
<keyword evidence="3" id="KW-0288">FMN</keyword>
<dbReference type="Gene3D" id="3.40.50.80">
    <property type="entry name" value="Nucleotide-binding domain of ferredoxin-NADP reductase (FNR) module"/>
    <property type="match status" value="1"/>
</dbReference>
<keyword evidence="6" id="KW-0560">Oxidoreductase</keyword>
<accession>A0A7W2ABY3</accession>
<comment type="cofactor">
    <cofactor evidence="1">
        <name>FMN</name>
        <dbReference type="ChEBI" id="CHEBI:58210"/>
    </cofactor>
</comment>
<dbReference type="RefSeq" id="WP_181737567.1">
    <property type="nucleotide sequence ID" value="NZ_JACEMT010000037.1"/>
</dbReference>
<dbReference type="InterPro" id="IPR017927">
    <property type="entry name" value="FAD-bd_FR_type"/>
</dbReference>
<dbReference type="PRINTS" id="PR00409">
    <property type="entry name" value="PHDIOXRDTASE"/>
</dbReference>
<evidence type="ECO:0000259" key="9">
    <source>
        <dbReference type="PROSITE" id="PS51085"/>
    </source>
</evidence>
<dbReference type="PROSITE" id="PS00197">
    <property type="entry name" value="2FE2S_FER_1"/>
    <property type="match status" value="1"/>
</dbReference>
<keyword evidence="2" id="KW-0285">Flavoprotein</keyword>
<feature type="domain" description="FAD-binding FR-type" evidence="10">
    <location>
        <begin position="7"/>
        <end position="108"/>
    </location>
</feature>
<keyword evidence="8" id="KW-0411">Iron-sulfur</keyword>
<dbReference type="InterPro" id="IPR017938">
    <property type="entry name" value="Riboflavin_synthase-like_b-brl"/>
</dbReference>
<evidence type="ECO:0000256" key="4">
    <source>
        <dbReference type="ARBA" id="ARBA00022714"/>
    </source>
</evidence>
<dbReference type="Pfam" id="PF22290">
    <property type="entry name" value="DmmA-like_N"/>
    <property type="match status" value="1"/>
</dbReference>
<dbReference type="PANTHER" id="PTHR47354">
    <property type="entry name" value="NADH OXIDOREDUCTASE HCR"/>
    <property type="match status" value="1"/>
</dbReference>
<dbReference type="EMBL" id="JACEMT010000037">
    <property type="protein sequence ID" value="MBA4501568.1"/>
    <property type="molecule type" value="Genomic_DNA"/>
</dbReference>
<dbReference type="PANTHER" id="PTHR47354:SF1">
    <property type="entry name" value="CARNITINE MONOOXYGENASE REDUCTASE SUBUNIT"/>
    <property type="match status" value="1"/>
</dbReference>
<gene>
    <name evidence="11" type="ORF">H1S06_04225</name>
</gene>
<keyword evidence="12" id="KW-1185">Reference proteome</keyword>
<evidence type="ECO:0000313" key="11">
    <source>
        <dbReference type="EMBL" id="MBA4501568.1"/>
    </source>
</evidence>
<evidence type="ECO:0000256" key="3">
    <source>
        <dbReference type="ARBA" id="ARBA00022643"/>
    </source>
</evidence>
<dbReference type="Gene3D" id="3.10.20.30">
    <property type="match status" value="1"/>
</dbReference>
<dbReference type="SUPFAM" id="SSF52343">
    <property type="entry name" value="Ferredoxin reductase-like, C-terminal NADP-linked domain"/>
    <property type="match status" value="1"/>
</dbReference>
<dbReference type="CDD" id="cd06185">
    <property type="entry name" value="PDR_like"/>
    <property type="match status" value="1"/>
</dbReference>
<dbReference type="InterPro" id="IPR001041">
    <property type="entry name" value="2Fe-2S_ferredoxin-type"/>
</dbReference>
<evidence type="ECO:0000259" key="10">
    <source>
        <dbReference type="PROSITE" id="PS51384"/>
    </source>
</evidence>